<dbReference type="InterPro" id="IPR013149">
    <property type="entry name" value="ADH-like_C"/>
</dbReference>
<name>A0A840TSU5_9BACT</name>
<dbReference type="Proteomes" id="UP000557307">
    <property type="component" value="Unassembled WGS sequence"/>
</dbReference>
<feature type="domain" description="Enoyl reductase (ER)" evidence="1">
    <location>
        <begin position="10"/>
        <end position="322"/>
    </location>
</feature>
<dbReference type="InterPro" id="IPR011032">
    <property type="entry name" value="GroES-like_sf"/>
</dbReference>
<dbReference type="EC" id="1.6.5.5" evidence="2"/>
<evidence type="ECO:0000313" key="3">
    <source>
        <dbReference type="Proteomes" id="UP000557307"/>
    </source>
</evidence>
<keyword evidence="3" id="KW-1185">Reference proteome</keyword>
<dbReference type="Gene3D" id="3.90.180.10">
    <property type="entry name" value="Medium-chain alcohol dehydrogenases, catalytic domain"/>
    <property type="match status" value="1"/>
</dbReference>
<dbReference type="InterPro" id="IPR051397">
    <property type="entry name" value="Zn-ADH-like_protein"/>
</dbReference>
<proteinExistence type="predicted"/>
<dbReference type="PANTHER" id="PTHR43677">
    <property type="entry name" value="SHORT-CHAIN DEHYDROGENASE/REDUCTASE"/>
    <property type="match status" value="1"/>
</dbReference>
<dbReference type="Pfam" id="PF08240">
    <property type="entry name" value="ADH_N"/>
    <property type="match status" value="1"/>
</dbReference>
<dbReference type="SUPFAM" id="SSF51735">
    <property type="entry name" value="NAD(P)-binding Rossmann-fold domains"/>
    <property type="match status" value="1"/>
</dbReference>
<keyword evidence="2" id="KW-0560">Oxidoreductase</keyword>
<reference evidence="2 3" key="1">
    <citation type="submission" date="2020-08" db="EMBL/GenBank/DDBJ databases">
        <title>Genomic Encyclopedia of Type Strains, Phase IV (KMG-IV): sequencing the most valuable type-strain genomes for metagenomic binning, comparative biology and taxonomic classification.</title>
        <authorList>
            <person name="Goeker M."/>
        </authorList>
    </citation>
    <scope>NUCLEOTIDE SEQUENCE [LARGE SCALE GENOMIC DNA]</scope>
    <source>
        <strain evidence="2 3">DSM 105074</strain>
    </source>
</reference>
<dbReference type="RefSeq" id="WP_184174718.1">
    <property type="nucleotide sequence ID" value="NZ_JACHGF010000004.1"/>
</dbReference>
<dbReference type="InterPro" id="IPR036291">
    <property type="entry name" value="NAD(P)-bd_dom_sf"/>
</dbReference>
<comment type="caution">
    <text evidence="2">The sequence shown here is derived from an EMBL/GenBank/DDBJ whole genome shotgun (WGS) entry which is preliminary data.</text>
</comment>
<evidence type="ECO:0000259" key="1">
    <source>
        <dbReference type="SMART" id="SM00829"/>
    </source>
</evidence>
<dbReference type="EMBL" id="JACHGF010000004">
    <property type="protein sequence ID" value="MBB5284757.1"/>
    <property type="molecule type" value="Genomic_DNA"/>
</dbReference>
<organism evidence="2 3">
    <name type="scientific">Rhabdobacter roseus</name>
    <dbReference type="NCBI Taxonomy" id="1655419"/>
    <lineage>
        <taxon>Bacteria</taxon>
        <taxon>Pseudomonadati</taxon>
        <taxon>Bacteroidota</taxon>
        <taxon>Cytophagia</taxon>
        <taxon>Cytophagales</taxon>
        <taxon>Cytophagaceae</taxon>
        <taxon>Rhabdobacter</taxon>
    </lineage>
</organism>
<dbReference type="SMART" id="SM00829">
    <property type="entry name" value="PKS_ER"/>
    <property type="match status" value="1"/>
</dbReference>
<sequence length="325" mass="34876">MKAILCKTFGPPEDLILEEVPSPRPEAHQVLIDVKACGVNFPDTLLIQNKYQFNPPLPFSPGGEVAGLVREVGEGVKYLKPGDRVLSLTGWGGFAEQVVADAATTLPMPPGLDFVTAAGLMYTYGTSYHALKNRAQLQPGETLLVLGAAGGVGLAALQLGVLMGARVIAAASTDEKLAVCRSLGASETINYASEDLRERLKEITSGRGVDVVYDPVGDLYTEPALRSIAWKGRYLVVGFAAGEIPKIPLNLILLKGAQLIGVFWGTFAQKEPQENLQNFQELLTWIAQGKLRPHLHGTYPLAEAPLALRAMLERQVVGKAIVVVD</sequence>
<gene>
    <name evidence="2" type="ORF">HNQ92_002905</name>
</gene>
<dbReference type="PANTHER" id="PTHR43677:SF4">
    <property type="entry name" value="QUINONE OXIDOREDUCTASE-LIKE PROTEIN 2"/>
    <property type="match status" value="1"/>
</dbReference>
<accession>A0A840TSU5</accession>
<dbReference type="InterPro" id="IPR013154">
    <property type="entry name" value="ADH-like_N"/>
</dbReference>
<dbReference type="CDD" id="cd08241">
    <property type="entry name" value="QOR1"/>
    <property type="match status" value="1"/>
</dbReference>
<dbReference type="InterPro" id="IPR020843">
    <property type="entry name" value="ER"/>
</dbReference>
<dbReference type="Pfam" id="PF00107">
    <property type="entry name" value="ADH_zinc_N"/>
    <property type="match status" value="1"/>
</dbReference>
<protein>
    <submittedName>
        <fullName evidence="2">NADPH2:quinone reductase</fullName>
        <ecNumber evidence="2">1.6.5.5</ecNumber>
    </submittedName>
</protein>
<dbReference type="SUPFAM" id="SSF50129">
    <property type="entry name" value="GroES-like"/>
    <property type="match status" value="1"/>
</dbReference>
<dbReference type="AlphaFoldDB" id="A0A840TSU5"/>
<dbReference type="Gene3D" id="3.40.50.720">
    <property type="entry name" value="NAD(P)-binding Rossmann-like Domain"/>
    <property type="match status" value="1"/>
</dbReference>
<dbReference type="GO" id="GO:0003960">
    <property type="term" value="F:quinone reductase (NADPH) activity"/>
    <property type="evidence" value="ECO:0007669"/>
    <property type="project" value="UniProtKB-EC"/>
</dbReference>
<evidence type="ECO:0000313" key="2">
    <source>
        <dbReference type="EMBL" id="MBB5284757.1"/>
    </source>
</evidence>